<evidence type="ECO:0000313" key="1">
    <source>
        <dbReference type="EMBL" id="KUG23177.1"/>
    </source>
</evidence>
<dbReference type="EMBL" id="LNQE01000917">
    <property type="protein sequence ID" value="KUG23177.1"/>
    <property type="molecule type" value="Genomic_DNA"/>
</dbReference>
<gene>
    <name evidence="1" type="ORF">ASZ90_007018</name>
</gene>
<protein>
    <submittedName>
        <fullName evidence="1">Integration host factor beta subunit</fullName>
    </submittedName>
</protein>
<dbReference type="SUPFAM" id="SSF47729">
    <property type="entry name" value="IHF-like DNA-binding proteins"/>
    <property type="match status" value="1"/>
</dbReference>
<sequence length="94" mass="11023">MTKNDLIKKLQEQLKSYSMQDVAYVVNIIFDSMIDAIERGERIELRGFGSFEIRERKARMGRNPKSGAEVKLEKRKVPFFKTGKELRIMVNNKK</sequence>
<dbReference type="PRINTS" id="PR01727">
    <property type="entry name" value="DNABINDINGHU"/>
</dbReference>
<dbReference type="GO" id="GO:0005829">
    <property type="term" value="C:cytosol"/>
    <property type="evidence" value="ECO:0007669"/>
    <property type="project" value="TreeGrafter"/>
</dbReference>
<dbReference type="SMART" id="SM00411">
    <property type="entry name" value="BHL"/>
    <property type="match status" value="1"/>
</dbReference>
<dbReference type="CDD" id="cd13836">
    <property type="entry name" value="IHF_B"/>
    <property type="match status" value="1"/>
</dbReference>
<dbReference type="NCBIfam" id="NF001222">
    <property type="entry name" value="PRK00199.1"/>
    <property type="match status" value="1"/>
</dbReference>
<proteinExistence type="predicted"/>
<comment type="caution">
    <text evidence="1">The sequence shown here is derived from an EMBL/GenBank/DDBJ whole genome shotgun (WGS) entry which is preliminary data.</text>
</comment>
<dbReference type="AlphaFoldDB" id="A0A0W8FQT7"/>
<reference evidence="1" key="1">
    <citation type="journal article" date="2015" name="Proc. Natl. Acad. Sci. U.S.A.">
        <title>Networks of energetic and metabolic interactions define dynamics in microbial communities.</title>
        <authorList>
            <person name="Embree M."/>
            <person name="Liu J.K."/>
            <person name="Al-Bassam M.M."/>
            <person name="Zengler K."/>
        </authorList>
    </citation>
    <scope>NUCLEOTIDE SEQUENCE</scope>
</reference>
<dbReference type="GO" id="GO:0003677">
    <property type="term" value="F:DNA binding"/>
    <property type="evidence" value="ECO:0007669"/>
    <property type="project" value="InterPro"/>
</dbReference>
<dbReference type="InterPro" id="IPR010992">
    <property type="entry name" value="IHF-like_DNA-bd_dom_sf"/>
</dbReference>
<dbReference type="PANTHER" id="PTHR33175:SF5">
    <property type="entry name" value="INTEGRATION HOST FACTOR SUBUNIT BETA"/>
    <property type="match status" value="1"/>
</dbReference>
<organism evidence="1">
    <name type="scientific">hydrocarbon metagenome</name>
    <dbReference type="NCBI Taxonomy" id="938273"/>
    <lineage>
        <taxon>unclassified sequences</taxon>
        <taxon>metagenomes</taxon>
        <taxon>ecological metagenomes</taxon>
    </lineage>
</organism>
<dbReference type="InterPro" id="IPR000119">
    <property type="entry name" value="Hist_DNA-bd"/>
</dbReference>
<dbReference type="PANTHER" id="PTHR33175">
    <property type="entry name" value="DNA-BINDING PROTEIN HU"/>
    <property type="match status" value="1"/>
</dbReference>
<dbReference type="Pfam" id="PF00216">
    <property type="entry name" value="Bac_DNA_binding"/>
    <property type="match status" value="1"/>
</dbReference>
<accession>A0A0W8FQT7</accession>
<name>A0A0W8FQT7_9ZZZZ</name>
<dbReference type="GO" id="GO:0030527">
    <property type="term" value="F:structural constituent of chromatin"/>
    <property type="evidence" value="ECO:0007669"/>
    <property type="project" value="InterPro"/>
</dbReference>
<dbReference type="Gene3D" id="4.10.520.10">
    <property type="entry name" value="IHF-like DNA-binding proteins"/>
    <property type="match status" value="1"/>
</dbReference>